<evidence type="ECO:0000313" key="5">
    <source>
        <dbReference type="EMBL" id="MBB5490193.1"/>
    </source>
</evidence>
<evidence type="ECO:0000256" key="3">
    <source>
        <dbReference type="ARBA" id="ARBA00023239"/>
    </source>
</evidence>
<dbReference type="SUPFAM" id="SSF55248">
    <property type="entry name" value="PCD-like"/>
    <property type="match status" value="1"/>
</dbReference>
<comment type="catalytic activity">
    <reaction evidence="1 4">
        <text>(4aS,6R)-4a-hydroxy-L-erythro-5,6,7,8-tetrahydrobiopterin = (6R)-L-erythro-6,7-dihydrobiopterin + H2O</text>
        <dbReference type="Rhea" id="RHEA:11920"/>
        <dbReference type="ChEBI" id="CHEBI:15377"/>
        <dbReference type="ChEBI" id="CHEBI:15642"/>
        <dbReference type="ChEBI" id="CHEBI:43120"/>
        <dbReference type="EC" id="4.2.1.96"/>
    </reaction>
</comment>
<evidence type="ECO:0000256" key="1">
    <source>
        <dbReference type="ARBA" id="ARBA00001554"/>
    </source>
</evidence>
<keyword evidence="3 4" id="KW-0456">Lyase</keyword>
<dbReference type="InterPro" id="IPR036428">
    <property type="entry name" value="PCD_sf"/>
</dbReference>
<gene>
    <name evidence="5" type="ORF">HNR07_001330</name>
</gene>
<dbReference type="Gene3D" id="3.30.1360.20">
    <property type="entry name" value="Transcriptional coactivator/pterin dehydratase"/>
    <property type="match status" value="1"/>
</dbReference>
<protein>
    <recommendedName>
        <fullName evidence="4">Putative pterin-4-alpha-carbinolamine dehydratase</fullName>
        <shortName evidence="4">PHS</shortName>
        <ecNumber evidence="4">4.2.1.96</ecNumber>
    </recommendedName>
    <alternativeName>
        <fullName evidence="4">4-alpha-hydroxy-tetrahydropterin dehydratase</fullName>
    </alternativeName>
    <alternativeName>
        <fullName evidence="4">Pterin carbinolamine dehydratase</fullName>
        <shortName evidence="4">PCD</shortName>
    </alternativeName>
</protein>
<reference evidence="5 6" key="1">
    <citation type="submission" date="2020-08" db="EMBL/GenBank/DDBJ databases">
        <title>Sequencing the genomes of 1000 actinobacteria strains.</title>
        <authorList>
            <person name="Klenk H.-P."/>
        </authorList>
    </citation>
    <scope>NUCLEOTIDE SEQUENCE [LARGE SCALE GENOMIC DNA]</scope>
    <source>
        <strain evidence="5 6">DSM 44598</strain>
    </source>
</reference>
<dbReference type="PANTHER" id="PTHR12599">
    <property type="entry name" value="PTERIN-4-ALPHA-CARBINOLAMINE DEHYDRATASE"/>
    <property type="match status" value="1"/>
</dbReference>
<dbReference type="GO" id="GO:0006729">
    <property type="term" value="P:tetrahydrobiopterin biosynthetic process"/>
    <property type="evidence" value="ECO:0007669"/>
    <property type="project" value="InterPro"/>
</dbReference>
<evidence type="ECO:0000313" key="6">
    <source>
        <dbReference type="Proteomes" id="UP000579647"/>
    </source>
</evidence>
<name>A0A840W4G6_9ACTN</name>
<organism evidence="5 6">
    <name type="scientific">Nocardiopsis metallicus</name>
    <dbReference type="NCBI Taxonomy" id="179819"/>
    <lineage>
        <taxon>Bacteria</taxon>
        <taxon>Bacillati</taxon>
        <taxon>Actinomycetota</taxon>
        <taxon>Actinomycetes</taxon>
        <taxon>Streptosporangiales</taxon>
        <taxon>Nocardiopsidaceae</taxon>
        <taxon>Nocardiopsis</taxon>
    </lineage>
</organism>
<dbReference type="CDD" id="cd00488">
    <property type="entry name" value="PCD_DCoH"/>
    <property type="match status" value="1"/>
</dbReference>
<dbReference type="EC" id="4.2.1.96" evidence="4"/>
<dbReference type="Proteomes" id="UP000579647">
    <property type="component" value="Unassembled WGS sequence"/>
</dbReference>
<accession>A0A840W4G6</accession>
<evidence type="ECO:0000256" key="2">
    <source>
        <dbReference type="ARBA" id="ARBA00006472"/>
    </source>
</evidence>
<dbReference type="PANTHER" id="PTHR12599:SF0">
    <property type="entry name" value="PTERIN-4-ALPHA-CARBINOLAMINE DEHYDRATASE"/>
    <property type="match status" value="1"/>
</dbReference>
<dbReference type="HAMAP" id="MF_00434">
    <property type="entry name" value="Pterin_4_alpha"/>
    <property type="match status" value="1"/>
</dbReference>
<dbReference type="Pfam" id="PF01329">
    <property type="entry name" value="Pterin_4a"/>
    <property type="match status" value="1"/>
</dbReference>
<dbReference type="EMBL" id="JACHDO010000001">
    <property type="protein sequence ID" value="MBB5490193.1"/>
    <property type="molecule type" value="Genomic_DNA"/>
</dbReference>
<proteinExistence type="inferred from homology"/>
<evidence type="ECO:0000256" key="4">
    <source>
        <dbReference type="HAMAP-Rule" id="MF_00434"/>
    </source>
</evidence>
<dbReference type="InterPro" id="IPR001533">
    <property type="entry name" value="Pterin_deHydtase"/>
</dbReference>
<dbReference type="GO" id="GO:0008124">
    <property type="term" value="F:4-alpha-hydroxytetrahydrobiopterin dehydratase activity"/>
    <property type="evidence" value="ECO:0007669"/>
    <property type="project" value="UniProtKB-UniRule"/>
</dbReference>
<keyword evidence="6" id="KW-1185">Reference proteome</keyword>
<comment type="similarity">
    <text evidence="2 4">Belongs to the pterin-4-alpha-carbinolamine dehydratase family.</text>
</comment>
<sequence length="108" mass="11573">MSGGVAMAGLSGEQVREGLGRLDGWEWDPEAVLIHRTVRLPDFLAAVALVNEVAQAAEQADHHPDIDIRYNTVRLALSTHSEGAVTDKDMALAARVDELVAATAQTLE</sequence>
<dbReference type="AlphaFoldDB" id="A0A840W4G6"/>
<comment type="caution">
    <text evidence="5">The sequence shown here is derived from an EMBL/GenBank/DDBJ whole genome shotgun (WGS) entry which is preliminary data.</text>
</comment>
<dbReference type="NCBIfam" id="NF002017">
    <property type="entry name" value="PRK00823.1-2"/>
    <property type="match status" value="1"/>
</dbReference>